<keyword evidence="9" id="KW-1185">Reference proteome</keyword>
<feature type="binding site" evidence="6">
    <location>
        <position position="10"/>
    </location>
    <ligand>
        <name>Mg(2+)</name>
        <dbReference type="ChEBI" id="CHEBI:18420"/>
    </ligand>
</feature>
<comment type="pathway">
    <text evidence="6">Metabolic intermediate biosynthesis; acetyl-CoA biosynthesis; acetyl-CoA from acetate: step 1/2.</text>
</comment>
<dbReference type="SUPFAM" id="SSF53067">
    <property type="entry name" value="Actin-like ATPase domain"/>
    <property type="match status" value="2"/>
</dbReference>
<keyword evidence="6" id="KW-0479">Metal-binding</keyword>
<protein>
    <recommendedName>
        <fullName evidence="6">Acetate kinase</fullName>
        <ecNumber evidence="6">2.7.2.1</ecNumber>
    </recommendedName>
    <alternativeName>
        <fullName evidence="6">Acetokinase</fullName>
    </alternativeName>
</protein>
<feature type="binding site" evidence="6">
    <location>
        <position position="91"/>
    </location>
    <ligand>
        <name>substrate</name>
    </ligand>
</feature>
<dbReference type="PROSITE" id="PS01075">
    <property type="entry name" value="ACETATE_KINASE_1"/>
    <property type="match status" value="1"/>
</dbReference>
<dbReference type="GO" id="GO:0006083">
    <property type="term" value="P:acetate metabolic process"/>
    <property type="evidence" value="ECO:0007669"/>
    <property type="project" value="TreeGrafter"/>
</dbReference>
<evidence type="ECO:0000256" key="5">
    <source>
        <dbReference type="ARBA" id="ARBA00022840"/>
    </source>
</evidence>
<feature type="active site" description="Proton donor/acceptor" evidence="6">
    <location>
        <position position="148"/>
    </location>
</feature>
<feature type="binding site" evidence="6">
    <location>
        <position position="383"/>
    </location>
    <ligand>
        <name>Mg(2+)</name>
        <dbReference type="ChEBI" id="CHEBI:18420"/>
    </ligand>
</feature>
<dbReference type="Pfam" id="PF00871">
    <property type="entry name" value="Acetate_kinase"/>
    <property type="match status" value="1"/>
</dbReference>
<dbReference type="InterPro" id="IPR004372">
    <property type="entry name" value="Ac/propionate_kinase"/>
</dbReference>
<gene>
    <name evidence="6" type="primary">ackA</name>
    <name evidence="8" type="ORF">FC07_GL001337</name>
</gene>
<accession>A0A0R1H1I8</accession>
<dbReference type="GO" id="GO:0005737">
    <property type="term" value="C:cytoplasm"/>
    <property type="evidence" value="ECO:0007669"/>
    <property type="project" value="UniProtKB-SubCell"/>
</dbReference>
<comment type="subcellular location">
    <subcellularLocation>
        <location evidence="6">Cytoplasm</location>
    </subcellularLocation>
</comment>
<evidence type="ECO:0000313" key="8">
    <source>
        <dbReference type="EMBL" id="KRK40136.1"/>
    </source>
</evidence>
<dbReference type="InterPro" id="IPR043129">
    <property type="entry name" value="ATPase_NBD"/>
</dbReference>
<dbReference type="PANTHER" id="PTHR21060:SF15">
    <property type="entry name" value="ACETATE KINASE-RELATED"/>
    <property type="match status" value="1"/>
</dbReference>
<dbReference type="AlphaFoldDB" id="A0A0R1H1I8"/>
<dbReference type="PROSITE" id="PS01076">
    <property type="entry name" value="ACETATE_KINASE_2"/>
    <property type="match status" value="1"/>
</dbReference>
<dbReference type="InterPro" id="IPR000890">
    <property type="entry name" value="Aliphatic_acid_kin_short-chain"/>
</dbReference>
<evidence type="ECO:0000256" key="3">
    <source>
        <dbReference type="ARBA" id="ARBA00022741"/>
    </source>
</evidence>
<dbReference type="Proteomes" id="UP000051461">
    <property type="component" value="Unassembled WGS sequence"/>
</dbReference>
<dbReference type="PATRIC" id="fig|1423726.3.peg.1383"/>
<dbReference type="GO" id="GO:0008776">
    <property type="term" value="F:acetate kinase activity"/>
    <property type="evidence" value="ECO:0007669"/>
    <property type="project" value="UniProtKB-UniRule"/>
</dbReference>
<sequence>MRMQQALMINVGSSSLKWQLFDLATQQAIATGLAERLNAAQSIFKIKFQGQVTQIQQDQLTLKQVATLLVEKLPALGLIQQWSDLAAIGHRVVAGGERFKQPVRLSATVLAELATLSDLAPLHNPPALRFIDTMRQVVPKVPQYAVFDSQFFTTLPELNAIYRLPYELTQQLQIRRYGEHGISHGYLAQQAAQVLHQPLAALKLVTLHLGSGASATAIKDGQAFDTSMGLTPLTGLTMGTRAGDIDPAIVPYLMKKLDLATPEAVLTLLNTQSGLRGISGISTDMRDLTAQAATQPRAQLAIDIFVNRVVKYVGSYFAEMQGIDAIVFSGGIGENDAAVRAQICRQLSVFGIALDPARNRHQHTGIISTPTSAIKVLRLPTNEELAMLQLLQRSGELKES</sequence>
<evidence type="ECO:0000256" key="6">
    <source>
        <dbReference type="HAMAP-Rule" id="MF_00020"/>
    </source>
</evidence>
<reference evidence="8 9" key="1">
    <citation type="journal article" date="2015" name="Genome Announc.">
        <title>Expanding the biotechnology potential of lactobacilli through comparative genomics of 213 strains and associated genera.</title>
        <authorList>
            <person name="Sun Z."/>
            <person name="Harris H.M."/>
            <person name="McCann A."/>
            <person name="Guo C."/>
            <person name="Argimon S."/>
            <person name="Zhang W."/>
            <person name="Yang X."/>
            <person name="Jeffery I.B."/>
            <person name="Cooney J.C."/>
            <person name="Kagawa T.F."/>
            <person name="Liu W."/>
            <person name="Song Y."/>
            <person name="Salvetti E."/>
            <person name="Wrobel A."/>
            <person name="Rasinkangas P."/>
            <person name="Parkhill J."/>
            <person name="Rea M.C."/>
            <person name="O'Sullivan O."/>
            <person name="Ritari J."/>
            <person name="Douillard F.P."/>
            <person name="Paul Ross R."/>
            <person name="Yang R."/>
            <person name="Briner A.E."/>
            <person name="Felis G.E."/>
            <person name="de Vos W.M."/>
            <person name="Barrangou R."/>
            <person name="Klaenhammer T.R."/>
            <person name="Caufield P.W."/>
            <person name="Cui Y."/>
            <person name="Zhang H."/>
            <person name="O'Toole P.W."/>
        </authorList>
    </citation>
    <scope>NUCLEOTIDE SEQUENCE [LARGE SCALE GENOMIC DNA]</scope>
    <source>
        <strain evidence="8 9">DSM 20003</strain>
    </source>
</reference>
<evidence type="ECO:0000256" key="2">
    <source>
        <dbReference type="ARBA" id="ARBA00022679"/>
    </source>
</evidence>
<keyword evidence="6" id="KW-0963">Cytoplasm</keyword>
<dbReference type="Gene3D" id="3.30.420.40">
    <property type="match status" value="2"/>
</dbReference>
<dbReference type="EC" id="2.7.2.1" evidence="6"/>
<feature type="site" description="Transition state stabilizer" evidence="6">
    <location>
        <position position="241"/>
    </location>
</feature>
<dbReference type="UniPathway" id="UPA00340">
    <property type="reaction ID" value="UER00458"/>
</dbReference>
<feature type="binding site" evidence="6">
    <location>
        <begin position="208"/>
        <end position="212"/>
    </location>
    <ligand>
        <name>ATP</name>
        <dbReference type="ChEBI" id="CHEBI:30616"/>
    </ligand>
</feature>
<keyword evidence="4 6" id="KW-0418">Kinase</keyword>
<name>A0A0R1H1I8_9LACO</name>
<dbReference type="CDD" id="cd24010">
    <property type="entry name" value="ASKHA_NBD_AcK_PK"/>
    <property type="match status" value="1"/>
</dbReference>
<dbReference type="PIRSF" id="PIRSF000722">
    <property type="entry name" value="Acetate_prop_kin"/>
    <property type="match status" value="1"/>
</dbReference>
<comment type="cofactor">
    <cofactor evidence="6">
        <name>Mg(2+)</name>
        <dbReference type="ChEBI" id="CHEBI:18420"/>
    </cofactor>
    <cofactor evidence="6">
        <name>Mn(2+)</name>
        <dbReference type="ChEBI" id="CHEBI:29035"/>
    </cofactor>
    <text evidence="6">Mg(2+). Can also accept Mn(2+).</text>
</comment>
<evidence type="ECO:0000256" key="4">
    <source>
        <dbReference type="ARBA" id="ARBA00022777"/>
    </source>
</evidence>
<proteinExistence type="inferred from homology"/>
<comment type="catalytic activity">
    <reaction evidence="6">
        <text>acetate + ATP = acetyl phosphate + ADP</text>
        <dbReference type="Rhea" id="RHEA:11352"/>
        <dbReference type="ChEBI" id="CHEBI:22191"/>
        <dbReference type="ChEBI" id="CHEBI:30089"/>
        <dbReference type="ChEBI" id="CHEBI:30616"/>
        <dbReference type="ChEBI" id="CHEBI:456216"/>
        <dbReference type="EC" id="2.7.2.1"/>
    </reaction>
</comment>
<dbReference type="PANTHER" id="PTHR21060">
    <property type="entry name" value="ACETATE KINASE"/>
    <property type="match status" value="1"/>
</dbReference>
<keyword evidence="3 6" id="KW-0547">Nucleotide-binding</keyword>
<dbReference type="STRING" id="1423726.FC07_GL001337"/>
<evidence type="ECO:0000256" key="7">
    <source>
        <dbReference type="RuleBase" id="RU003835"/>
    </source>
</evidence>
<feature type="binding site" evidence="6">
    <location>
        <position position="17"/>
    </location>
    <ligand>
        <name>ATP</name>
        <dbReference type="ChEBI" id="CHEBI:30616"/>
    </ligand>
</feature>
<feature type="site" description="Transition state stabilizer" evidence="6">
    <location>
        <position position="180"/>
    </location>
</feature>
<keyword evidence="5 6" id="KW-0067">ATP-binding</keyword>
<comment type="subunit">
    <text evidence="6">Homodimer.</text>
</comment>
<evidence type="ECO:0000313" key="9">
    <source>
        <dbReference type="Proteomes" id="UP000051461"/>
    </source>
</evidence>
<organism evidence="8 9">
    <name type="scientific">Loigolactobacillus bifermentans DSM 20003</name>
    <dbReference type="NCBI Taxonomy" id="1423726"/>
    <lineage>
        <taxon>Bacteria</taxon>
        <taxon>Bacillati</taxon>
        <taxon>Bacillota</taxon>
        <taxon>Bacilli</taxon>
        <taxon>Lactobacillales</taxon>
        <taxon>Lactobacillaceae</taxon>
        <taxon>Loigolactobacillus</taxon>
    </lineage>
</organism>
<dbReference type="NCBIfam" id="TIGR00016">
    <property type="entry name" value="ackA"/>
    <property type="match status" value="1"/>
</dbReference>
<dbReference type="HAMAP" id="MF_00020">
    <property type="entry name" value="Acetate_kinase"/>
    <property type="match status" value="1"/>
</dbReference>
<evidence type="ECO:0000256" key="1">
    <source>
        <dbReference type="ARBA" id="ARBA00008748"/>
    </source>
</evidence>
<feature type="binding site" evidence="6">
    <location>
        <begin position="284"/>
        <end position="286"/>
    </location>
    <ligand>
        <name>ATP</name>
        <dbReference type="ChEBI" id="CHEBI:30616"/>
    </ligand>
</feature>
<keyword evidence="6" id="KW-0460">Magnesium</keyword>
<dbReference type="InterPro" id="IPR023865">
    <property type="entry name" value="Aliphatic_acid_kinase_CS"/>
</dbReference>
<dbReference type="GO" id="GO:0000287">
    <property type="term" value="F:magnesium ion binding"/>
    <property type="evidence" value="ECO:0007669"/>
    <property type="project" value="UniProtKB-UniRule"/>
</dbReference>
<dbReference type="GO" id="GO:0005524">
    <property type="term" value="F:ATP binding"/>
    <property type="evidence" value="ECO:0007669"/>
    <property type="project" value="UniProtKB-KW"/>
</dbReference>
<feature type="binding site" evidence="6">
    <location>
        <begin position="331"/>
        <end position="335"/>
    </location>
    <ligand>
        <name>ATP</name>
        <dbReference type="ChEBI" id="CHEBI:30616"/>
    </ligand>
</feature>
<dbReference type="PRINTS" id="PR00471">
    <property type="entry name" value="ACETATEKNASE"/>
</dbReference>
<comment type="similarity">
    <text evidence="1 6 7">Belongs to the acetokinase family.</text>
</comment>
<dbReference type="EMBL" id="AZDA01000021">
    <property type="protein sequence ID" value="KRK40136.1"/>
    <property type="molecule type" value="Genomic_DNA"/>
</dbReference>
<comment type="function">
    <text evidence="6">Catalyzes the formation of acetyl phosphate from acetate and ATP. Can also catalyze the reverse reaction.</text>
</comment>
<dbReference type="GO" id="GO:0006085">
    <property type="term" value="P:acetyl-CoA biosynthetic process"/>
    <property type="evidence" value="ECO:0007669"/>
    <property type="project" value="UniProtKB-UniRule"/>
</dbReference>
<keyword evidence="2 6" id="KW-0808">Transferase</keyword>
<comment type="caution">
    <text evidence="8">The sequence shown here is derived from an EMBL/GenBank/DDBJ whole genome shotgun (WGS) entry which is preliminary data.</text>
</comment>